<dbReference type="Proteomes" id="UP000008461">
    <property type="component" value="Chromosome"/>
</dbReference>
<reference evidence="3 4" key="1">
    <citation type="journal article" date="2011" name="Stand. Genomic Sci.">
        <title>Complete genome sequence of Haliscomenobacter hydrossis type strain (O).</title>
        <authorList>
            <consortium name="US DOE Joint Genome Institute (JGI-PGF)"/>
            <person name="Daligault H."/>
            <person name="Lapidus A."/>
            <person name="Zeytun A."/>
            <person name="Nolan M."/>
            <person name="Lucas S."/>
            <person name="Del Rio T.G."/>
            <person name="Tice H."/>
            <person name="Cheng J.F."/>
            <person name="Tapia R."/>
            <person name="Han C."/>
            <person name="Goodwin L."/>
            <person name="Pitluck S."/>
            <person name="Liolios K."/>
            <person name="Pagani I."/>
            <person name="Ivanova N."/>
            <person name="Huntemann M."/>
            <person name="Mavromatis K."/>
            <person name="Mikhailova N."/>
            <person name="Pati A."/>
            <person name="Chen A."/>
            <person name="Palaniappan K."/>
            <person name="Land M."/>
            <person name="Hauser L."/>
            <person name="Brambilla E.M."/>
            <person name="Rohde M."/>
            <person name="Verbarg S."/>
            <person name="Goker M."/>
            <person name="Bristow J."/>
            <person name="Eisen J.A."/>
            <person name="Markowitz V."/>
            <person name="Hugenholtz P."/>
            <person name="Kyrpides N.C."/>
            <person name="Klenk H.P."/>
            <person name="Woyke T."/>
        </authorList>
    </citation>
    <scope>NUCLEOTIDE SEQUENCE [LARGE SCALE GENOMIC DNA]</scope>
    <source>
        <strain evidence="4">ATCC 27775 / DSM 1100 / LMG 10767 / O</strain>
    </source>
</reference>
<protein>
    <recommendedName>
        <fullName evidence="2">Effector-associated domain-containing protein</fullName>
    </recommendedName>
</protein>
<dbReference type="InterPro" id="IPR045439">
    <property type="entry name" value="EAD11"/>
</dbReference>
<evidence type="ECO:0000313" key="4">
    <source>
        <dbReference type="Proteomes" id="UP000008461"/>
    </source>
</evidence>
<sequence>MNKNEIIYKLRILIAENRIEDALSQIHEYTQNNKMTPKATNDELIVIKREYYDLKSELVKNILSSQEYALRMNRLASNLLGVVNSLERIGDEMVYQNYKPVEKPRKVSISFSAIIWSGVFVLLIGLSIVVIEITGLHALKTHNSIFTPLEIGLLLIILGALFLAYMSARIPPNVEIYTEKKSSKATIFSYLINPKLHFAIIFSALSLFLIKRFLL</sequence>
<keyword evidence="1" id="KW-0812">Transmembrane</keyword>
<dbReference type="KEGG" id="hhy:Halhy_2247"/>
<keyword evidence="4" id="KW-1185">Reference proteome</keyword>
<proteinExistence type="predicted"/>
<gene>
    <name evidence="3" type="ordered locus">Halhy_2247</name>
</gene>
<accession>F4KT58</accession>
<dbReference type="RefSeq" id="WP_013764680.1">
    <property type="nucleotide sequence ID" value="NC_015510.1"/>
</dbReference>
<feature type="transmembrane region" description="Helical" evidence="1">
    <location>
        <begin position="187"/>
        <end position="210"/>
    </location>
</feature>
<dbReference type="Pfam" id="PF19964">
    <property type="entry name" value="EAD11"/>
    <property type="match status" value="1"/>
</dbReference>
<dbReference type="EMBL" id="CP002691">
    <property type="protein sequence ID" value="AEE50128.1"/>
    <property type="molecule type" value="Genomic_DNA"/>
</dbReference>
<evidence type="ECO:0000259" key="2">
    <source>
        <dbReference type="Pfam" id="PF19964"/>
    </source>
</evidence>
<keyword evidence="1" id="KW-0472">Membrane</keyword>
<feature type="transmembrane region" description="Helical" evidence="1">
    <location>
        <begin position="145"/>
        <end position="166"/>
    </location>
</feature>
<keyword evidence="1" id="KW-1133">Transmembrane helix</keyword>
<feature type="transmembrane region" description="Helical" evidence="1">
    <location>
        <begin position="113"/>
        <end position="139"/>
    </location>
</feature>
<dbReference type="STRING" id="760192.Halhy_2247"/>
<name>F4KT58_HALH1</name>
<evidence type="ECO:0000313" key="3">
    <source>
        <dbReference type="EMBL" id="AEE50128.1"/>
    </source>
</evidence>
<organism evidence="3 4">
    <name type="scientific">Haliscomenobacter hydrossis (strain ATCC 27775 / DSM 1100 / LMG 10767 / O)</name>
    <dbReference type="NCBI Taxonomy" id="760192"/>
    <lineage>
        <taxon>Bacteria</taxon>
        <taxon>Pseudomonadati</taxon>
        <taxon>Bacteroidota</taxon>
        <taxon>Saprospiria</taxon>
        <taxon>Saprospirales</taxon>
        <taxon>Haliscomenobacteraceae</taxon>
        <taxon>Haliscomenobacter</taxon>
    </lineage>
</organism>
<dbReference type="HOGENOM" id="CLU_1281713_0_0_10"/>
<evidence type="ECO:0000256" key="1">
    <source>
        <dbReference type="SAM" id="Phobius"/>
    </source>
</evidence>
<feature type="domain" description="Effector-associated" evidence="2">
    <location>
        <begin position="6"/>
        <end position="87"/>
    </location>
</feature>
<dbReference type="AlphaFoldDB" id="F4KT58"/>
<reference key="2">
    <citation type="submission" date="2011-04" db="EMBL/GenBank/DDBJ databases">
        <title>Complete sequence of chromosome of Haliscomenobacter hydrossis DSM 1100.</title>
        <authorList>
            <consortium name="US DOE Joint Genome Institute (JGI-PGF)"/>
            <person name="Lucas S."/>
            <person name="Han J."/>
            <person name="Lapidus A."/>
            <person name="Bruce D."/>
            <person name="Goodwin L."/>
            <person name="Pitluck S."/>
            <person name="Peters L."/>
            <person name="Kyrpides N."/>
            <person name="Mavromatis K."/>
            <person name="Ivanova N."/>
            <person name="Ovchinnikova G."/>
            <person name="Pagani I."/>
            <person name="Daligault H."/>
            <person name="Detter J.C."/>
            <person name="Han C."/>
            <person name="Land M."/>
            <person name="Hauser L."/>
            <person name="Markowitz V."/>
            <person name="Cheng J.-F."/>
            <person name="Hugenholtz P."/>
            <person name="Woyke T."/>
            <person name="Wu D."/>
            <person name="Verbarg S."/>
            <person name="Frueling A."/>
            <person name="Brambilla E."/>
            <person name="Klenk H.-P."/>
            <person name="Eisen J.A."/>
        </authorList>
    </citation>
    <scope>NUCLEOTIDE SEQUENCE</scope>
    <source>
        <strain>DSM 1100</strain>
    </source>
</reference>